<keyword evidence="7" id="KW-0998">Cell outer membrane</keyword>
<keyword evidence="5" id="KW-0812">Transmembrane</keyword>
<dbReference type="InterPro" id="IPR051906">
    <property type="entry name" value="TolC-like"/>
</dbReference>
<evidence type="ECO:0000256" key="6">
    <source>
        <dbReference type="ARBA" id="ARBA00023136"/>
    </source>
</evidence>
<dbReference type="SUPFAM" id="SSF56954">
    <property type="entry name" value="Outer membrane efflux proteins (OEP)"/>
    <property type="match status" value="1"/>
</dbReference>
<evidence type="ECO:0000256" key="7">
    <source>
        <dbReference type="ARBA" id="ARBA00023237"/>
    </source>
</evidence>
<comment type="similarity">
    <text evidence="2">Belongs to the outer membrane factor (OMF) (TC 1.B.17) family.</text>
</comment>
<feature type="chain" id="PRO_5046660567" evidence="8">
    <location>
        <begin position="22"/>
        <end position="420"/>
    </location>
</feature>
<evidence type="ECO:0000256" key="2">
    <source>
        <dbReference type="ARBA" id="ARBA00007613"/>
    </source>
</evidence>
<dbReference type="Gene3D" id="1.20.1600.10">
    <property type="entry name" value="Outer membrane efflux proteins (OEP)"/>
    <property type="match status" value="1"/>
</dbReference>
<keyword evidence="3" id="KW-0813">Transport</keyword>
<proteinExistence type="inferred from homology"/>
<feature type="signal peptide" evidence="8">
    <location>
        <begin position="1"/>
        <end position="21"/>
    </location>
</feature>
<evidence type="ECO:0000256" key="3">
    <source>
        <dbReference type="ARBA" id="ARBA00022448"/>
    </source>
</evidence>
<evidence type="ECO:0000256" key="8">
    <source>
        <dbReference type="SAM" id="SignalP"/>
    </source>
</evidence>
<accession>A0ABR9XR90</accession>
<dbReference type="Pfam" id="PF02321">
    <property type="entry name" value="OEP"/>
    <property type="match status" value="2"/>
</dbReference>
<evidence type="ECO:0000256" key="4">
    <source>
        <dbReference type="ARBA" id="ARBA00022452"/>
    </source>
</evidence>
<sequence length="420" mass="45700">MNRSAVYALLLVLGMPFDTFAQDVLTWNECVAEAAQSQPALRAADASVRQARADRQIAASERRPGISAALSASNSGSTASASDALTTYSYGLSVSQLVYDGGVTSLTVSGSDEAVVARQEAYRAVSSEQRLLLRTAFVNLLKAQELVGIAREIAERRQQNVRLLKLRYDAGREHLGSLRRSEADLAEAEFEVAQAERGLVLAQSLLASALGRETRSALRVKGEFGVASLPSTAPDFEALAHNHPVMHQYEAAVRQARYERDAAARALYPEISASSSIGKSSLDDWPPANVDWTAALQLSLPIYTGGKARAQEAKALWQLNEQAEQSRSIYLGLVDTLEESWKNFVDATEQVQVSRTFLDAAAERSTIADAQYSNGLISFDDWVIIENNLVSSKKSYLDARAQLLLAEADWMEAQGVPLDE</sequence>
<comment type="subcellular location">
    <subcellularLocation>
        <location evidence="1">Cell outer membrane</location>
    </subcellularLocation>
</comment>
<protein>
    <submittedName>
        <fullName evidence="9">TolC family protein</fullName>
    </submittedName>
</protein>
<evidence type="ECO:0000256" key="1">
    <source>
        <dbReference type="ARBA" id="ARBA00004442"/>
    </source>
</evidence>
<keyword evidence="10" id="KW-1185">Reference proteome</keyword>
<dbReference type="PANTHER" id="PTHR30026:SF20">
    <property type="entry name" value="OUTER MEMBRANE PROTEIN TOLC"/>
    <property type="match status" value="1"/>
</dbReference>
<keyword evidence="4" id="KW-1134">Transmembrane beta strand</keyword>
<keyword evidence="6" id="KW-0472">Membrane</keyword>
<dbReference type="EMBL" id="JADGII010000006">
    <property type="protein sequence ID" value="MBF0636555.1"/>
    <property type="molecule type" value="Genomic_DNA"/>
</dbReference>
<reference evidence="9 10" key="1">
    <citation type="journal article" date="2020" name="Microorganisms">
        <title>Simultaneous Genome Sequencing of Prosthecochloris ethylica and Desulfuromonas acetoxidans within a Syntrophic Mixture Reveals Unique Pili and Protein Interactions.</title>
        <authorList>
            <person name="Kyndt J.A."/>
            <person name="Van Beeumen J.J."/>
            <person name="Meyer T.E."/>
        </authorList>
    </citation>
    <scope>NUCLEOTIDE SEQUENCE [LARGE SCALE GENOMIC DNA]</scope>
    <source>
        <strain evidence="9 10">N3</strain>
    </source>
</reference>
<evidence type="ECO:0000313" key="9">
    <source>
        <dbReference type="EMBL" id="MBF0636555.1"/>
    </source>
</evidence>
<organism evidence="9 10">
    <name type="scientific">Prosthecochloris ethylica</name>
    <dbReference type="NCBI Taxonomy" id="2743976"/>
    <lineage>
        <taxon>Bacteria</taxon>
        <taxon>Pseudomonadati</taxon>
        <taxon>Chlorobiota</taxon>
        <taxon>Chlorobiia</taxon>
        <taxon>Chlorobiales</taxon>
        <taxon>Chlorobiaceae</taxon>
        <taxon>Prosthecochloris</taxon>
    </lineage>
</organism>
<comment type="caution">
    <text evidence="9">The sequence shown here is derived from an EMBL/GenBank/DDBJ whole genome shotgun (WGS) entry which is preliminary data.</text>
</comment>
<keyword evidence="8" id="KW-0732">Signal</keyword>
<evidence type="ECO:0000256" key="5">
    <source>
        <dbReference type="ARBA" id="ARBA00022692"/>
    </source>
</evidence>
<dbReference type="PANTHER" id="PTHR30026">
    <property type="entry name" value="OUTER MEMBRANE PROTEIN TOLC"/>
    <property type="match status" value="1"/>
</dbReference>
<name>A0ABR9XR90_9CHLB</name>
<gene>
    <name evidence="9" type="ORF">INT08_05095</name>
</gene>
<dbReference type="InterPro" id="IPR003423">
    <property type="entry name" value="OMP_efflux"/>
</dbReference>
<dbReference type="RefSeq" id="WP_175187002.1">
    <property type="nucleotide sequence ID" value="NZ_JABVZQ010000003.1"/>
</dbReference>
<evidence type="ECO:0000313" key="10">
    <source>
        <dbReference type="Proteomes" id="UP000619838"/>
    </source>
</evidence>
<dbReference type="Proteomes" id="UP000619838">
    <property type="component" value="Unassembled WGS sequence"/>
</dbReference>